<evidence type="ECO:0000256" key="1">
    <source>
        <dbReference type="ARBA" id="ARBA00022801"/>
    </source>
</evidence>
<comment type="caution">
    <text evidence="2">The sequence shown here is derived from an EMBL/GenBank/DDBJ whole genome shotgun (WGS) entry which is preliminary data.</text>
</comment>
<dbReference type="SUPFAM" id="SSF56784">
    <property type="entry name" value="HAD-like"/>
    <property type="match status" value="1"/>
</dbReference>
<keyword evidence="1" id="KW-0378">Hydrolase</keyword>
<dbReference type="Pfam" id="PF00702">
    <property type="entry name" value="Hydrolase"/>
    <property type="match status" value="1"/>
</dbReference>
<dbReference type="Gene3D" id="3.40.50.1000">
    <property type="entry name" value="HAD superfamily/HAD-like"/>
    <property type="match status" value="2"/>
</dbReference>
<dbReference type="HOGENOM" id="CLU_056221_4_0_9"/>
<accession>D0BLE4</accession>
<dbReference type="PANTHER" id="PTHR43316">
    <property type="entry name" value="HYDROLASE, HALOACID DELAHOGENASE-RELATED"/>
    <property type="match status" value="1"/>
</dbReference>
<reference evidence="2" key="1">
    <citation type="submission" date="2009-09" db="EMBL/GenBank/DDBJ databases">
        <authorList>
            <consortium name="The Broad Institute Genome Sequencing Platform"/>
            <person name="Ward D."/>
            <person name="Feldgarden M."/>
            <person name="Earl A."/>
            <person name="Young S.K."/>
            <person name="Zeng Q."/>
            <person name="Koehrsen M."/>
            <person name="Alvarado L."/>
            <person name="Berlin A."/>
            <person name="Bochicchio J."/>
            <person name="Borenstein D."/>
            <person name="Chapman S.B."/>
            <person name="Chen Z."/>
            <person name="Engels R."/>
            <person name="Freedman E."/>
            <person name="Gellesch M."/>
            <person name="Goldberg J."/>
            <person name="Griggs A."/>
            <person name="Gujja S."/>
            <person name="Heilman E."/>
            <person name="Heiman D."/>
            <person name="Hepburn T."/>
            <person name="Howarth C."/>
            <person name="Jen D."/>
            <person name="Larson L."/>
            <person name="Lewis B."/>
            <person name="Mehta T."/>
            <person name="Park D."/>
            <person name="Pearson M."/>
            <person name="Roberts A."/>
            <person name="Saif S."/>
            <person name="Shea T."/>
            <person name="Shenoy N."/>
            <person name="Sisk P."/>
            <person name="Stolte C."/>
            <person name="Sykes S."/>
            <person name="Thomson T."/>
            <person name="Walk T."/>
            <person name="White J."/>
            <person name="Yandava C."/>
            <person name="Sibley C.D."/>
            <person name="Field T.R."/>
            <person name="Grinwis M."/>
            <person name="Eshaghurshan C.S."/>
            <person name="Surette M.G."/>
            <person name="Haas B."/>
            <person name="Nusbaum C."/>
            <person name="Birren B."/>
        </authorList>
    </citation>
    <scope>NUCLEOTIDE SEQUENCE [LARGE SCALE GENOMIC DNA]</scope>
    <source>
        <strain evidence="2">ATCC 700633</strain>
    </source>
</reference>
<dbReference type="InterPro" id="IPR023214">
    <property type="entry name" value="HAD_sf"/>
</dbReference>
<dbReference type="eggNOG" id="COG2179">
    <property type="taxonomic scope" value="Bacteria"/>
</dbReference>
<dbReference type="OrthoDB" id="9787572at2"/>
<dbReference type="NCBIfam" id="TIGR01668">
    <property type="entry name" value="YqeG_hyp_ppase"/>
    <property type="match status" value="1"/>
</dbReference>
<dbReference type="InterPro" id="IPR010021">
    <property type="entry name" value="PGPP1/Gep4"/>
</dbReference>
<reference evidence="2" key="2">
    <citation type="submission" date="2011-10" db="EMBL/GenBank/DDBJ databases">
        <title>The Genome Sequence of Granulicatella elegans ATCC 700633.</title>
        <authorList>
            <consortium name="The Broad Institute Genome Sequencing Platform"/>
            <consortium name="The Broad Institute Genome Sequencing Center for Infectious Disease"/>
            <person name="Earl A."/>
            <person name="Ward D."/>
            <person name="Feldgarden M."/>
            <person name="Gevers D."/>
            <person name="Sibley C.D."/>
            <person name="Field T.R."/>
            <person name="Grinwis M."/>
            <person name="Eshaghurshan C.S."/>
            <person name="Surette M.G."/>
            <person name="Young S.K."/>
            <person name="Zeng Q."/>
            <person name="Gargeya S."/>
            <person name="Fitzgerald M."/>
            <person name="Haas B."/>
            <person name="Abouelleil A."/>
            <person name="Alvarado L."/>
            <person name="Arachchi H.M."/>
            <person name="Berlin A."/>
            <person name="Brown A."/>
            <person name="Chapman S.B."/>
            <person name="Chen Z."/>
            <person name="Dunbar C."/>
            <person name="Freedman E."/>
            <person name="Gearin G."/>
            <person name="Goldberg J."/>
            <person name="Griggs A."/>
            <person name="Gujja S."/>
            <person name="Heiman D."/>
            <person name="Howarth C."/>
            <person name="Larson L."/>
            <person name="Lui A."/>
            <person name="MacDonald P.J.P."/>
            <person name="Montmayeur A."/>
            <person name="Murphy C."/>
            <person name="Neiman D."/>
            <person name="Pearson M."/>
            <person name="Priest M."/>
            <person name="Roberts A."/>
            <person name="Saif S."/>
            <person name="Shea T."/>
            <person name="Shenoy N."/>
            <person name="Sisk P."/>
            <person name="Stolte C."/>
            <person name="Sykes S."/>
            <person name="Wortman J."/>
            <person name="Nusbaum C."/>
            <person name="Birren B."/>
        </authorList>
    </citation>
    <scope>NUCLEOTIDE SEQUENCE [LARGE SCALE GENOMIC DNA]</scope>
    <source>
        <strain evidence="2">ATCC 700633</strain>
    </source>
</reference>
<keyword evidence="3" id="KW-1185">Reference proteome</keyword>
<dbReference type="RefSeq" id="WP_006703052.1">
    <property type="nucleotide sequence ID" value="NZ_KI391971.1"/>
</dbReference>
<evidence type="ECO:0000313" key="3">
    <source>
        <dbReference type="Proteomes" id="UP000002939"/>
    </source>
</evidence>
<dbReference type="InterPro" id="IPR036412">
    <property type="entry name" value="HAD-like_sf"/>
</dbReference>
<dbReference type="EMBL" id="ACRF02000008">
    <property type="protein sequence ID" value="EEW93897.1"/>
    <property type="molecule type" value="Genomic_DNA"/>
</dbReference>
<proteinExistence type="predicted"/>
<evidence type="ECO:0000313" key="2">
    <source>
        <dbReference type="EMBL" id="EEW93897.1"/>
    </source>
</evidence>
<name>D0BLE4_9LACT</name>
<dbReference type="InterPro" id="IPR006549">
    <property type="entry name" value="HAD-SF_hydro_IIIA"/>
</dbReference>
<organism evidence="2 3">
    <name type="scientific">Granulicatella elegans ATCC 700633</name>
    <dbReference type="NCBI Taxonomy" id="626369"/>
    <lineage>
        <taxon>Bacteria</taxon>
        <taxon>Bacillati</taxon>
        <taxon>Bacillota</taxon>
        <taxon>Bacilli</taxon>
        <taxon>Lactobacillales</taxon>
        <taxon>Carnobacteriaceae</taxon>
        <taxon>Granulicatella</taxon>
    </lineage>
</organism>
<dbReference type="AlphaFoldDB" id="D0BLE4"/>
<dbReference type="Proteomes" id="UP000002939">
    <property type="component" value="Unassembled WGS sequence"/>
</dbReference>
<protein>
    <submittedName>
        <fullName evidence="2">HAD phosphatase, family IIIA</fullName>
    </submittedName>
</protein>
<dbReference type="NCBIfam" id="TIGR01662">
    <property type="entry name" value="HAD-SF-IIIA"/>
    <property type="match status" value="1"/>
</dbReference>
<dbReference type="GO" id="GO:0008962">
    <property type="term" value="F:phosphatidylglycerophosphatase activity"/>
    <property type="evidence" value="ECO:0007669"/>
    <property type="project" value="InterPro"/>
</dbReference>
<dbReference type="InterPro" id="IPR051540">
    <property type="entry name" value="S-2-haloacid_dehalogenase"/>
</dbReference>
<dbReference type="STRING" id="626369.HMPREF0446_00779"/>
<sequence length="176" mass="20343">MSIKLTPTWFIKDYLSISIEFLKKQSIKTIFADIDNTLVDWDELDTNDTLQTWVQQLKENQIEIILVSNNRKNRIERVAEQLGVPYVFPGLKPLHKGFKEALSQTTATKDEIVMIGDQLLTDILGAGTFGIKTILVKPLKLSDAKKTRINRFFENLILTILYGKNYSEKWEEKIHD</sequence>
<gene>
    <name evidence="2" type="ORF">HMPREF0446_00779</name>
</gene>